<gene>
    <name evidence="2" type="ORF">D5R40_26670</name>
</gene>
<dbReference type="InterPro" id="IPR038717">
    <property type="entry name" value="Tc1-like_DDE_dom"/>
</dbReference>
<organism evidence="2 3">
    <name type="scientific">Okeania hirsuta</name>
    <dbReference type="NCBI Taxonomy" id="1458930"/>
    <lineage>
        <taxon>Bacteria</taxon>
        <taxon>Bacillati</taxon>
        <taxon>Cyanobacteriota</taxon>
        <taxon>Cyanophyceae</taxon>
        <taxon>Oscillatoriophycideae</taxon>
        <taxon>Oscillatoriales</taxon>
        <taxon>Microcoleaceae</taxon>
        <taxon>Okeania</taxon>
    </lineage>
</organism>
<dbReference type="OrthoDB" id="467852at2"/>
<dbReference type="GO" id="GO:0003676">
    <property type="term" value="F:nucleic acid binding"/>
    <property type="evidence" value="ECO:0007669"/>
    <property type="project" value="InterPro"/>
</dbReference>
<dbReference type="InterPro" id="IPR036397">
    <property type="entry name" value="RNaseH_sf"/>
</dbReference>
<accession>A0A3N6NNC9</accession>
<evidence type="ECO:0000259" key="1">
    <source>
        <dbReference type="Pfam" id="PF13358"/>
    </source>
</evidence>
<dbReference type="Proteomes" id="UP000269154">
    <property type="component" value="Unassembled WGS sequence"/>
</dbReference>
<name>A0A3N6NNC9_9CYAN</name>
<keyword evidence="3" id="KW-1185">Reference proteome</keyword>
<sequence length="114" mass="13188">MDAECFQVYLNQLSAQYNNSINIIQLDNSTAHTAKKIKVPENIILLFQPPHSPEINPIERLWQYMKDHLSWGIYETLEDLRTNLTEMINNLSNEIIASITGWNYIVEALNIANL</sequence>
<proteinExistence type="predicted"/>
<comment type="caution">
    <text evidence="2">The sequence shown here is derived from an EMBL/GenBank/DDBJ whole genome shotgun (WGS) entry which is preliminary data.</text>
</comment>
<reference evidence="2 3" key="1">
    <citation type="journal article" date="2018" name="ACS Chem. Biol.">
        <title>Ketoreductase domain dysfunction expands chemodiversity: malyngamide biosynthesis in the cyanobacterium Okeania hirsuta.</title>
        <authorList>
            <person name="Moss N.A."/>
            <person name="Leao T."/>
            <person name="Rankin M."/>
            <person name="McCullough T.M."/>
            <person name="Qu P."/>
            <person name="Korobeynikov A."/>
            <person name="Smith J.L."/>
            <person name="Gerwick L."/>
            <person name="Gerwick W.H."/>
        </authorList>
    </citation>
    <scope>NUCLEOTIDE SEQUENCE [LARGE SCALE GENOMIC DNA]</scope>
    <source>
        <strain evidence="2 3">PAB10Feb10-1</strain>
    </source>
</reference>
<evidence type="ECO:0000313" key="2">
    <source>
        <dbReference type="EMBL" id="RQH27694.1"/>
    </source>
</evidence>
<dbReference type="Pfam" id="PF13358">
    <property type="entry name" value="DDE_3"/>
    <property type="match status" value="1"/>
</dbReference>
<dbReference type="EMBL" id="RCBY01000233">
    <property type="protein sequence ID" value="RQH27694.1"/>
    <property type="molecule type" value="Genomic_DNA"/>
</dbReference>
<dbReference type="AlphaFoldDB" id="A0A3N6NNC9"/>
<protein>
    <recommendedName>
        <fullName evidence="1">Tc1-like transposase DDE domain-containing protein</fullName>
    </recommendedName>
</protein>
<feature type="domain" description="Tc1-like transposase DDE" evidence="1">
    <location>
        <begin position="2"/>
        <end position="80"/>
    </location>
</feature>
<dbReference type="Gene3D" id="3.30.420.10">
    <property type="entry name" value="Ribonuclease H-like superfamily/Ribonuclease H"/>
    <property type="match status" value="1"/>
</dbReference>
<dbReference type="RefSeq" id="WP_124145589.1">
    <property type="nucleotide sequence ID" value="NZ_CAWOKI010000099.1"/>
</dbReference>
<evidence type="ECO:0000313" key="3">
    <source>
        <dbReference type="Proteomes" id="UP000269154"/>
    </source>
</evidence>